<dbReference type="RefSeq" id="WP_146007864.1">
    <property type="nucleotide sequence ID" value="NZ_JBBNOP010000004.1"/>
</dbReference>
<evidence type="ECO:0000313" key="1">
    <source>
        <dbReference type="EMBL" id="MEQ3362476.1"/>
    </source>
</evidence>
<name>A0ABV1JBM4_9ACTN</name>
<evidence type="ECO:0000313" key="2">
    <source>
        <dbReference type="Proteomes" id="UP001487305"/>
    </source>
</evidence>
<protein>
    <recommendedName>
        <fullName evidence="3">HTH deoR-type domain-containing protein</fullName>
    </recommendedName>
</protein>
<evidence type="ECO:0008006" key="3">
    <source>
        <dbReference type="Google" id="ProtNLM"/>
    </source>
</evidence>
<accession>A0ABV1JBM4</accession>
<reference evidence="1 2" key="1">
    <citation type="submission" date="2024-04" db="EMBL/GenBank/DDBJ databases">
        <title>Human intestinal bacterial collection.</title>
        <authorList>
            <person name="Pauvert C."/>
            <person name="Hitch T.C.A."/>
            <person name="Clavel T."/>
        </authorList>
    </citation>
    <scope>NUCLEOTIDE SEQUENCE [LARGE SCALE GENOMIC DNA]</scope>
    <source>
        <strain evidence="1 2">CLA-KB-H42</strain>
    </source>
</reference>
<sequence length="425" mass="47583">MDEHAPTLTEIIHDRSFRALLRLSQREAMTWDTFLQHPLPPNMSPLSVWEMLGSIGTCLGVHLFPDEEGNLLWYRRTHELSDLIDSIERRSTQDSPLYEALLDHADRSFALGMRLAESVAAAKLAGFAVQCDHLEMHVRLNTVPELPIERLIANAVAIDSELSSLIDQPFSAEMLDGFHARLIEGIAQGDLDALQANAPNAAIDEEAWGVVLRQLSLILEYANGGDGEDLAVLRGNLIADSIRYHQPYGFASSHIASLASKLFYLKHGLPVLAYAPISGAKYLWTENELGDKTLCGPDEYESTRRRSCCDLTVHHTLSGQCIKIALDEIEEQITGIAGKDRAAKAMLSLDQRFNHRQRSILARALRTPLAEFHIRYHQEKNRISYATARRDLVELADAGYLRSEHRGKAFVFVADARIDELSRNL</sequence>
<comment type="caution">
    <text evidence="1">The sequence shown here is derived from an EMBL/GenBank/DDBJ whole genome shotgun (WGS) entry which is preliminary data.</text>
</comment>
<proteinExistence type="predicted"/>
<dbReference type="EMBL" id="JBBNOP010000004">
    <property type="protein sequence ID" value="MEQ3362476.1"/>
    <property type="molecule type" value="Genomic_DNA"/>
</dbReference>
<organism evidence="1 2">
    <name type="scientific">Raoultibacter massiliensis</name>
    <dbReference type="NCBI Taxonomy" id="1852371"/>
    <lineage>
        <taxon>Bacteria</taxon>
        <taxon>Bacillati</taxon>
        <taxon>Actinomycetota</taxon>
        <taxon>Coriobacteriia</taxon>
        <taxon>Eggerthellales</taxon>
        <taxon>Eggerthellaceae</taxon>
        <taxon>Raoultibacter</taxon>
    </lineage>
</organism>
<keyword evidence="2" id="KW-1185">Reference proteome</keyword>
<dbReference type="Proteomes" id="UP001487305">
    <property type="component" value="Unassembled WGS sequence"/>
</dbReference>
<gene>
    <name evidence="1" type="ORF">AAA083_05765</name>
</gene>